<dbReference type="AlphaFoldDB" id="A0A4U1G7H8"/>
<gene>
    <name evidence="2" type="ORF">FBD94_18125</name>
</gene>
<sequence>MEFRIQDLLKYVIPGMLILTIILLGNIISNITVFPDKVPESVKDLSTILLLVFLAVSYTFGYFLDGLASLIEKGLYVWLSKPSFELFNGTNKSYKLNDAEKIVKFLCNNMNIMVVPASITKEFAVLLFKTANVSKDKNPSDIIRDRVNEYYSAYIFSRNLMATLFLSFIYCITLLIFADRSATLTLYFILLSFLLMLSLVRWRMRGYYYSRQVIYASHIV</sequence>
<accession>A0A4U1G7H8</accession>
<feature type="transmembrane region" description="Helical" evidence="1">
    <location>
        <begin position="45"/>
        <end position="64"/>
    </location>
</feature>
<reference evidence="2 3" key="1">
    <citation type="submission" date="2019-04" db="EMBL/GenBank/DDBJ databases">
        <title>Pedobacter sp. RP-1-16 sp. nov., isolated from Arctic soil.</title>
        <authorList>
            <person name="Dahal R.H."/>
            <person name="Kim D.-U."/>
        </authorList>
    </citation>
    <scope>NUCLEOTIDE SEQUENCE [LARGE SCALE GENOMIC DNA]</scope>
    <source>
        <strain evidence="2 3">RP-1-16</strain>
    </source>
</reference>
<keyword evidence="1" id="KW-0472">Membrane</keyword>
<evidence type="ECO:0000313" key="3">
    <source>
        <dbReference type="Proteomes" id="UP000309594"/>
    </source>
</evidence>
<evidence type="ECO:0000313" key="2">
    <source>
        <dbReference type="EMBL" id="TKC58533.1"/>
    </source>
</evidence>
<evidence type="ECO:0000256" key="1">
    <source>
        <dbReference type="SAM" id="Phobius"/>
    </source>
</evidence>
<name>A0A4U1G7H8_9SPHI</name>
<keyword evidence="1" id="KW-0812">Transmembrane</keyword>
<organism evidence="2 3">
    <name type="scientific">Pedobacter hiemivivus</name>
    <dbReference type="NCBI Taxonomy" id="2530454"/>
    <lineage>
        <taxon>Bacteria</taxon>
        <taxon>Pseudomonadati</taxon>
        <taxon>Bacteroidota</taxon>
        <taxon>Sphingobacteriia</taxon>
        <taxon>Sphingobacteriales</taxon>
        <taxon>Sphingobacteriaceae</taxon>
        <taxon>Pedobacter</taxon>
    </lineage>
</organism>
<protein>
    <submittedName>
        <fullName evidence="2">Uncharacterized protein</fullName>
    </submittedName>
</protein>
<dbReference type="EMBL" id="SWDX01000007">
    <property type="protein sequence ID" value="TKC58533.1"/>
    <property type="molecule type" value="Genomic_DNA"/>
</dbReference>
<feature type="transmembrane region" description="Helical" evidence="1">
    <location>
        <begin position="160"/>
        <end position="178"/>
    </location>
</feature>
<feature type="transmembrane region" description="Helical" evidence="1">
    <location>
        <begin position="184"/>
        <end position="202"/>
    </location>
</feature>
<dbReference type="Proteomes" id="UP000309594">
    <property type="component" value="Unassembled WGS sequence"/>
</dbReference>
<comment type="caution">
    <text evidence="2">The sequence shown here is derived from an EMBL/GenBank/DDBJ whole genome shotgun (WGS) entry which is preliminary data.</text>
</comment>
<keyword evidence="1" id="KW-1133">Transmembrane helix</keyword>
<dbReference type="RefSeq" id="WP_136881252.1">
    <property type="nucleotide sequence ID" value="NZ_SWDX01000007.1"/>
</dbReference>
<feature type="transmembrane region" description="Helical" evidence="1">
    <location>
        <begin position="12"/>
        <end position="33"/>
    </location>
</feature>
<proteinExistence type="predicted"/>